<accession>A0ABT0WSH9</accession>
<sequence>MDLPAEYIAFAARYRDAAGFCNLRLKEELDSFGRVLQTELAHIYTDAVELTARTAQLGAYFVGDGCYGEPGSGSAGPGAMPDIVDFTEIICFGMAGDGSPFCLDFRGARGAPSVILWDDDYWRKISNSFEDFLLLFS</sequence>
<proteinExistence type="predicted"/>
<dbReference type="Proteomes" id="UP001202243">
    <property type="component" value="Unassembled WGS sequence"/>
</dbReference>
<comment type="caution">
    <text evidence="2">The sequence shown here is derived from an EMBL/GenBank/DDBJ whole genome shotgun (WGS) entry which is preliminary data.</text>
</comment>
<keyword evidence="3" id="KW-1185">Reference proteome</keyword>
<dbReference type="InterPro" id="IPR037883">
    <property type="entry name" value="Knr4/Smi1-like_sf"/>
</dbReference>
<evidence type="ECO:0000259" key="1">
    <source>
        <dbReference type="Pfam" id="PF09346"/>
    </source>
</evidence>
<organism evidence="2 3">
    <name type="scientific">Janthinobacterium kumbetense</name>
    <dbReference type="NCBI Taxonomy" id="2950280"/>
    <lineage>
        <taxon>Bacteria</taxon>
        <taxon>Pseudomonadati</taxon>
        <taxon>Pseudomonadota</taxon>
        <taxon>Betaproteobacteria</taxon>
        <taxon>Burkholderiales</taxon>
        <taxon>Oxalobacteraceae</taxon>
        <taxon>Janthinobacterium</taxon>
    </lineage>
</organism>
<dbReference type="InterPro" id="IPR018958">
    <property type="entry name" value="Knr4/Smi1-like_dom"/>
</dbReference>
<evidence type="ECO:0000313" key="2">
    <source>
        <dbReference type="EMBL" id="MCM2566297.1"/>
    </source>
</evidence>
<dbReference type="EMBL" id="JAMQGR010000003">
    <property type="protein sequence ID" value="MCM2566297.1"/>
    <property type="molecule type" value="Genomic_DNA"/>
</dbReference>
<evidence type="ECO:0000313" key="3">
    <source>
        <dbReference type="Proteomes" id="UP001202243"/>
    </source>
</evidence>
<dbReference type="Gene3D" id="3.40.1580.10">
    <property type="entry name" value="SMI1/KNR4-like"/>
    <property type="match status" value="1"/>
</dbReference>
<gene>
    <name evidence="2" type="ORF">NCG91_11890</name>
</gene>
<dbReference type="SUPFAM" id="SSF160631">
    <property type="entry name" value="SMI1/KNR4-like"/>
    <property type="match status" value="1"/>
</dbReference>
<feature type="domain" description="Knr4/Smi1-like" evidence="1">
    <location>
        <begin position="3"/>
        <end position="133"/>
    </location>
</feature>
<protein>
    <submittedName>
        <fullName evidence="2">SMI1/KNR4 family protein</fullName>
    </submittedName>
</protein>
<reference evidence="2 3" key="1">
    <citation type="submission" date="2022-06" db="EMBL/GenBank/DDBJ databases">
        <title>Janthinobacterium kumbetensis sp. nov., isolated from spring water in Turkey.</title>
        <authorList>
            <person name="Inan Bektas K."/>
            <person name="Belduz A.A."/>
            <person name="Canakci S."/>
            <person name="Nalcaoglu A."/>
            <person name="Ceylan E."/>
            <person name="Kati H."/>
        </authorList>
    </citation>
    <scope>NUCLEOTIDE SEQUENCE [LARGE SCALE GENOMIC DNA]</scope>
    <source>
        <strain evidence="2 3">GK</strain>
    </source>
</reference>
<dbReference type="RefSeq" id="WP_251349843.1">
    <property type="nucleotide sequence ID" value="NZ_JAMQGR010000003.1"/>
</dbReference>
<dbReference type="Pfam" id="PF09346">
    <property type="entry name" value="SMI1_KNR4"/>
    <property type="match status" value="1"/>
</dbReference>
<name>A0ABT0WSH9_9BURK</name>